<sequence length="102" mass="11278">MESSFHYSHPVGVYDKKAGAGLLYIILMKVIGEANFQRNRDLEKFLVDSGLYESEEDAKKKEVIWPLISLIAFVDCNSFVYFVGLVGGSADGKGREGSIPQS</sequence>
<evidence type="ECO:0000313" key="2">
    <source>
        <dbReference type="Proteomes" id="UP001164250"/>
    </source>
</evidence>
<accession>A0ACC1ABV2</accession>
<protein>
    <submittedName>
        <fullName evidence="1">Uncharacterized protein</fullName>
    </submittedName>
</protein>
<name>A0ACC1ABV2_9ROSI</name>
<proteinExistence type="predicted"/>
<organism evidence="1 2">
    <name type="scientific">Pistacia atlantica</name>
    <dbReference type="NCBI Taxonomy" id="434234"/>
    <lineage>
        <taxon>Eukaryota</taxon>
        <taxon>Viridiplantae</taxon>
        <taxon>Streptophyta</taxon>
        <taxon>Embryophyta</taxon>
        <taxon>Tracheophyta</taxon>
        <taxon>Spermatophyta</taxon>
        <taxon>Magnoliopsida</taxon>
        <taxon>eudicotyledons</taxon>
        <taxon>Gunneridae</taxon>
        <taxon>Pentapetalae</taxon>
        <taxon>rosids</taxon>
        <taxon>malvids</taxon>
        <taxon>Sapindales</taxon>
        <taxon>Anacardiaceae</taxon>
        <taxon>Pistacia</taxon>
    </lineage>
</organism>
<evidence type="ECO:0000313" key="1">
    <source>
        <dbReference type="EMBL" id="KAJ0083901.1"/>
    </source>
</evidence>
<dbReference type="Proteomes" id="UP001164250">
    <property type="component" value="Chromosome 11"/>
</dbReference>
<dbReference type="EMBL" id="CM047907">
    <property type="protein sequence ID" value="KAJ0083901.1"/>
    <property type="molecule type" value="Genomic_DNA"/>
</dbReference>
<comment type="caution">
    <text evidence="1">The sequence shown here is derived from an EMBL/GenBank/DDBJ whole genome shotgun (WGS) entry which is preliminary data.</text>
</comment>
<reference evidence="2" key="1">
    <citation type="journal article" date="2023" name="G3 (Bethesda)">
        <title>Genome assembly and association tests identify interacting loci associated with vigor, precocity, and sex in interspecific pistachio rootstocks.</title>
        <authorList>
            <person name="Palmer W."/>
            <person name="Jacygrad E."/>
            <person name="Sagayaradj S."/>
            <person name="Cavanaugh K."/>
            <person name="Han R."/>
            <person name="Bertier L."/>
            <person name="Beede B."/>
            <person name="Kafkas S."/>
            <person name="Golino D."/>
            <person name="Preece J."/>
            <person name="Michelmore R."/>
        </authorList>
    </citation>
    <scope>NUCLEOTIDE SEQUENCE [LARGE SCALE GENOMIC DNA]</scope>
</reference>
<gene>
    <name evidence="1" type="ORF">Patl1_30269</name>
</gene>
<keyword evidence="2" id="KW-1185">Reference proteome</keyword>